<proteinExistence type="predicted"/>
<protein>
    <submittedName>
        <fullName evidence="2">Uncharacterized protein</fullName>
    </submittedName>
</protein>
<reference evidence="2" key="1">
    <citation type="submission" date="2019-12" db="EMBL/GenBank/DDBJ databases">
        <title>Genome sequencing and annotation of Brassica cretica.</title>
        <authorList>
            <person name="Studholme D.J."/>
            <person name="Sarris P."/>
        </authorList>
    </citation>
    <scope>NUCLEOTIDE SEQUENCE</scope>
    <source>
        <strain evidence="2">PFS-109/04</strain>
        <tissue evidence="2">Leaf</tissue>
    </source>
</reference>
<gene>
    <name evidence="2" type="ORF">F2Q69_00029743</name>
</gene>
<sequence>MVKKKPTGLSKTDAYQASEGSCSRLQPSTESSNAPNDANVPNSAQKPNSTGPIITHARRSHLKGGKEGGVSNMGVAQRDGGLPAVDDSGDGRRNTISGCGACNARPRMMQLPGARAASSGLRLRRGRRLRLRLDEGNTMTALHARDSQRLKSYGRFTKRTKLNSNSLRFPVVTTAVNGGDKAGDVCVLWSRRAPAEEKTKLDENASRLSRQARMLVRSAKPRQIRMIVTRLGDRIVEAEIMTGKDVGKAANVFLKNS</sequence>
<dbReference type="Proteomes" id="UP000712600">
    <property type="component" value="Unassembled WGS sequence"/>
</dbReference>
<comment type="caution">
    <text evidence="2">The sequence shown here is derived from an EMBL/GenBank/DDBJ whole genome shotgun (WGS) entry which is preliminary data.</text>
</comment>
<feature type="compositionally biased region" description="Polar residues" evidence="1">
    <location>
        <begin position="9"/>
        <end position="52"/>
    </location>
</feature>
<name>A0A8S9S5T8_BRACR</name>
<feature type="region of interest" description="Disordered" evidence="1">
    <location>
        <begin position="1"/>
        <end position="93"/>
    </location>
</feature>
<evidence type="ECO:0000313" key="3">
    <source>
        <dbReference type="Proteomes" id="UP000712600"/>
    </source>
</evidence>
<evidence type="ECO:0000313" key="2">
    <source>
        <dbReference type="EMBL" id="KAF3588038.1"/>
    </source>
</evidence>
<dbReference type="AlphaFoldDB" id="A0A8S9S5T8"/>
<evidence type="ECO:0000256" key="1">
    <source>
        <dbReference type="SAM" id="MobiDB-lite"/>
    </source>
</evidence>
<dbReference type="EMBL" id="QGKX02000088">
    <property type="protein sequence ID" value="KAF3588038.1"/>
    <property type="molecule type" value="Genomic_DNA"/>
</dbReference>
<organism evidence="2 3">
    <name type="scientific">Brassica cretica</name>
    <name type="common">Mustard</name>
    <dbReference type="NCBI Taxonomy" id="69181"/>
    <lineage>
        <taxon>Eukaryota</taxon>
        <taxon>Viridiplantae</taxon>
        <taxon>Streptophyta</taxon>
        <taxon>Embryophyta</taxon>
        <taxon>Tracheophyta</taxon>
        <taxon>Spermatophyta</taxon>
        <taxon>Magnoliopsida</taxon>
        <taxon>eudicotyledons</taxon>
        <taxon>Gunneridae</taxon>
        <taxon>Pentapetalae</taxon>
        <taxon>rosids</taxon>
        <taxon>malvids</taxon>
        <taxon>Brassicales</taxon>
        <taxon>Brassicaceae</taxon>
        <taxon>Brassiceae</taxon>
        <taxon>Brassica</taxon>
    </lineage>
</organism>
<accession>A0A8S9S5T8</accession>